<evidence type="ECO:0000256" key="7">
    <source>
        <dbReference type="ARBA" id="ARBA00023212"/>
    </source>
</evidence>
<evidence type="ECO:0000256" key="9">
    <source>
        <dbReference type="SAM" id="Coils"/>
    </source>
</evidence>
<keyword evidence="6" id="KW-0969">Cilium</keyword>
<evidence type="ECO:0000256" key="5">
    <source>
        <dbReference type="ARBA" id="ARBA00022846"/>
    </source>
</evidence>
<gene>
    <name evidence="11" type="ORF">HNY73_022919</name>
</gene>
<comment type="caution">
    <text evidence="11">The sequence shown here is derived from an EMBL/GenBank/DDBJ whole genome shotgun (WGS) entry which is preliminary data.</text>
</comment>
<keyword evidence="8" id="KW-0966">Cell projection</keyword>
<dbReference type="OrthoDB" id="313308at2759"/>
<keyword evidence="4" id="KW-0597">Phosphoprotein</keyword>
<feature type="coiled-coil region" evidence="9">
    <location>
        <begin position="167"/>
        <end position="211"/>
    </location>
</feature>
<keyword evidence="12" id="KW-1185">Reference proteome</keyword>
<evidence type="ECO:0000256" key="3">
    <source>
        <dbReference type="ARBA" id="ARBA00022490"/>
    </source>
</evidence>
<evidence type="ECO:0000256" key="1">
    <source>
        <dbReference type="ARBA" id="ARBA00004611"/>
    </source>
</evidence>
<comment type="subcellular location">
    <subcellularLocation>
        <location evidence="1">Cytoplasm</location>
        <location evidence="1">Cytoskeleton</location>
        <location evidence="1">Flagellum axoneme</location>
    </subcellularLocation>
</comment>
<keyword evidence="9" id="KW-0175">Coiled coil</keyword>
<evidence type="ECO:0000313" key="11">
    <source>
        <dbReference type="EMBL" id="KAF8764886.1"/>
    </source>
</evidence>
<dbReference type="GO" id="GO:0005929">
    <property type="term" value="C:cilium"/>
    <property type="evidence" value="ECO:0007669"/>
    <property type="project" value="TreeGrafter"/>
</dbReference>
<dbReference type="AlphaFoldDB" id="A0A8T0E3H1"/>
<reference evidence="11" key="2">
    <citation type="submission" date="2020-06" db="EMBL/GenBank/DDBJ databases">
        <authorList>
            <person name="Sheffer M."/>
        </authorList>
    </citation>
    <scope>NUCLEOTIDE SEQUENCE</scope>
</reference>
<evidence type="ECO:0000256" key="6">
    <source>
        <dbReference type="ARBA" id="ARBA00023069"/>
    </source>
</evidence>
<evidence type="ECO:0000256" key="8">
    <source>
        <dbReference type="ARBA" id="ARBA00023273"/>
    </source>
</evidence>
<evidence type="ECO:0000313" key="12">
    <source>
        <dbReference type="Proteomes" id="UP000807504"/>
    </source>
</evidence>
<organism evidence="11 12">
    <name type="scientific">Argiope bruennichi</name>
    <name type="common">Wasp spider</name>
    <name type="synonym">Aranea bruennichi</name>
    <dbReference type="NCBI Taxonomy" id="94029"/>
    <lineage>
        <taxon>Eukaryota</taxon>
        <taxon>Metazoa</taxon>
        <taxon>Ecdysozoa</taxon>
        <taxon>Arthropoda</taxon>
        <taxon>Chelicerata</taxon>
        <taxon>Arachnida</taxon>
        <taxon>Araneae</taxon>
        <taxon>Araneomorphae</taxon>
        <taxon>Entelegynae</taxon>
        <taxon>Araneoidea</taxon>
        <taxon>Araneidae</taxon>
        <taxon>Argiope</taxon>
    </lineage>
</organism>
<keyword evidence="5" id="KW-0282">Flagellum</keyword>
<evidence type="ECO:0000256" key="10">
    <source>
        <dbReference type="SAM" id="MobiDB-lite"/>
    </source>
</evidence>
<dbReference type="PANTHER" id="PTHR21648:SF0">
    <property type="entry name" value="RADIAL SPOKE HEAD PROTEIN 3 HOMOLOG"/>
    <property type="match status" value="1"/>
</dbReference>
<keyword evidence="3" id="KW-0963">Cytoplasm</keyword>
<dbReference type="EMBL" id="JABXBU010002231">
    <property type="protein sequence ID" value="KAF8764886.1"/>
    <property type="molecule type" value="Genomic_DNA"/>
</dbReference>
<protein>
    <submittedName>
        <fullName evidence="11">Radial spoke head protein 3 like protein</fullName>
    </submittedName>
</protein>
<accession>A0A8T0E3H1</accession>
<feature type="compositionally biased region" description="Acidic residues" evidence="10">
    <location>
        <begin position="324"/>
        <end position="336"/>
    </location>
</feature>
<feature type="region of interest" description="Disordered" evidence="10">
    <location>
        <begin position="316"/>
        <end position="351"/>
    </location>
</feature>
<dbReference type="OMA" id="QDEGWFA"/>
<keyword evidence="7" id="KW-0206">Cytoskeleton</keyword>
<evidence type="ECO:0000256" key="2">
    <source>
        <dbReference type="ARBA" id="ARBA00006737"/>
    </source>
</evidence>
<reference evidence="11" key="1">
    <citation type="journal article" date="2020" name="bioRxiv">
        <title>Chromosome-level reference genome of the European wasp spider Argiope bruennichi: a resource for studies on range expansion and evolutionary adaptation.</title>
        <authorList>
            <person name="Sheffer M.M."/>
            <person name="Hoppe A."/>
            <person name="Krehenwinkel H."/>
            <person name="Uhl G."/>
            <person name="Kuss A.W."/>
            <person name="Jensen L."/>
            <person name="Jensen C."/>
            <person name="Gillespie R.G."/>
            <person name="Hoff K.J."/>
            <person name="Prost S."/>
        </authorList>
    </citation>
    <scope>NUCLEOTIDE SEQUENCE</scope>
</reference>
<dbReference type="Pfam" id="PF06098">
    <property type="entry name" value="Radial_spoke_3"/>
    <property type="match status" value="1"/>
</dbReference>
<comment type="similarity">
    <text evidence="2">Belongs to the flagellar radial spoke RSP3 family.</text>
</comment>
<name>A0A8T0E3H1_ARGBR</name>
<dbReference type="Proteomes" id="UP000807504">
    <property type="component" value="Unassembled WGS sequence"/>
</dbReference>
<dbReference type="InterPro" id="IPR009290">
    <property type="entry name" value="Radial_spoke_3"/>
</dbReference>
<sequence>MALDVIQVEGCYVSSCLPKALFVPSPSSFPKSKRDHVHSSDVLYFKPKKKTIDTKNATPSIADKGLPVAGRQHLSVQTDLYLEELCDVIEEADAQCETDPLLDRPPSPLFVPAKSGPDVATQIYPGELFDFDEEVEPILEALVGQTLEQALIEIMAEEELAVLTDLQIDYEAKRNAEVAEVKRLEEQERRLSEEKEKRIKEQEEAVLLEDEVAKKIVACIFSQNYLSELVPQVYKKLEAEGYFEAEDPEMLEIEESFWPWLMNEVDSEIATLEASCHLLDTLIDDTVQDIAETSVIQPNTIRTDDITQNTEEITVIQPETMESTSEEVAEDAEVNENTEPRSSSSEKNETI</sequence>
<evidence type="ECO:0000256" key="4">
    <source>
        <dbReference type="ARBA" id="ARBA00022553"/>
    </source>
</evidence>
<proteinExistence type="inferred from homology"/>
<dbReference type="PANTHER" id="PTHR21648">
    <property type="entry name" value="FLAGELLAR RADIAL SPOKE PROTEIN 3"/>
    <property type="match status" value="1"/>
</dbReference>